<dbReference type="Proteomes" id="UP001250662">
    <property type="component" value="Unassembled WGS sequence"/>
</dbReference>
<dbReference type="EMBL" id="JAVRHU010000002">
    <property type="protein sequence ID" value="MDT0621548.1"/>
    <property type="molecule type" value="Genomic_DNA"/>
</dbReference>
<dbReference type="Gene3D" id="3.10.450.50">
    <property type="match status" value="2"/>
</dbReference>
<evidence type="ECO:0000313" key="2">
    <source>
        <dbReference type="Proteomes" id="UP001250662"/>
    </source>
</evidence>
<organism evidence="1 2">
    <name type="scientific">Croceitalea vernalis</name>
    <dbReference type="NCBI Taxonomy" id="3075599"/>
    <lineage>
        <taxon>Bacteria</taxon>
        <taxon>Pseudomonadati</taxon>
        <taxon>Bacteroidota</taxon>
        <taxon>Flavobacteriia</taxon>
        <taxon>Flavobacteriales</taxon>
        <taxon>Flavobacteriaceae</taxon>
        <taxon>Croceitalea</taxon>
    </lineage>
</organism>
<keyword evidence="2" id="KW-1185">Reference proteome</keyword>
<dbReference type="PANTHER" id="PTHR38436">
    <property type="entry name" value="POLYKETIDE CYCLASE SNOAL-LIKE DOMAIN"/>
    <property type="match status" value="1"/>
</dbReference>
<dbReference type="InterPro" id="IPR032710">
    <property type="entry name" value="NTF2-like_dom_sf"/>
</dbReference>
<accession>A0ABU3BH97</accession>
<dbReference type="PANTHER" id="PTHR38436:SF1">
    <property type="entry name" value="ESTER CYCLASE"/>
    <property type="match status" value="1"/>
</dbReference>
<evidence type="ECO:0008006" key="3">
    <source>
        <dbReference type="Google" id="ProtNLM"/>
    </source>
</evidence>
<dbReference type="SUPFAM" id="SSF54427">
    <property type="entry name" value="NTF2-like"/>
    <property type="match status" value="2"/>
</dbReference>
<evidence type="ECO:0000313" key="1">
    <source>
        <dbReference type="EMBL" id="MDT0621548.1"/>
    </source>
</evidence>
<proteinExistence type="predicted"/>
<comment type="caution">
    <text evidence="1">The sequence shown here is derived from an EMBL/GenBank/DDBJ whole genome shotgun (WGS) entry which is preliminary data.</text>
</comment>
<protein>
    <recommendedName>
        <fullName evidence="3">SnoaL-like domain-containing protein</fullName>
    </recommendedName>
</protein>
<reference evidence="1 2" key="1">
    <citation type="submission" date="2023-09" db="EMBL/GenBank/DDBJ databases">
        <authorList>
            <person name="Rey-Velasco X."/>
        </authorList>
    </citation>
    <scope>NUCLEOTIDE SEQUENCE [LARGE SCALE GENOMIC DNA]</scope>
    <source>
        <strain evidence="1 2">P007</strain>
    </source>
</reference>
<dbReference type="RefSeq" id="WP_311385173.1">
    <property type="nucleotide sequence ID" value="NZ_JAVRHU010000002.1"/>
</dbReference>
<sequence>MSQKLENAKRLYLEGIRDGKAREAVTKYTGNRYTQHSTGVRDGVEGFVEFFEPFIARNPKRDIQIVRGLVDKQYVFIHAFQSLNDGEAKWVTTDFFDTDQNDKIIEHWDVIGEYSESNPSGRSSVDGATELTDLDKTEENKELVRNLIKDGLMKGGNPANLSNYISEEKYLQHNKEVGDGLAHFQKLASLPNPPLTYQEIVLCVGQGNFVATLSKANWNDGKLNQDYAQVDVFRVENGKVVEHWDNVEPVPEENVNSGKF</sequence>
<gene>
    <name evidence="1" type="ORF">RM520_07920</name>
</gene>
<name>A0ABU3BH97_9FLAO</name>
<dbReference type="InterPro" id="IPR009959">
    <property type="entry name" value="Cyclase_SnoaL-like"/>
</dbReference>